<gene>
    <name evidence="3" type="ORF">CFP71_40735</name>
</gene>
<dbReference type="InterPro" id="IPR010982">
    <property type="entry name" value="Lambda_DNA-bd_dom_sf"/>
</dbReference>
<feature type="domain" description="HTH cro/C1-type" evidence="2">
    <location>
        <begin position="51"/>
        <end position="105"/>
    </location>
</feature>
<dbReference type="PANTHER" id="PTHR47691:SF3">
    <property type="entry name" value="HTH-TYPE TRANSCRIPTIONAL REGULATOR RV0890C-RELATED"/>
    <property type="match status" value="1"/>
</dbReference>
<name>A0A229RC86_9PSEU</name>
<dbReference type="CDD" id="cd00093">
    <property type="entry name" value="HTH_XRE"/>
    <property type="match status" value="1"/>
</dbReference>
<dbReference type="SUPFAM" id="SSF47413">
    <property type="entry name" value="lambda repressor-like DNA-binding domains"/>
    <property type="match status" value="1"/>
</dbReference>
<evidence type="ECO:0000256" key="1">
    <source>
        <dbReference type="SAM" id="MobiDB-lite"/>
    </source>
</evidence>
<dbReference type="OrthoDB" id="581105at2"/>
<dbReference type="Gene3D" id="3.40.50.300">
    <property type="entry name" value="P-loop containing nucleotide triphosphate hydrolases"/>
    <property type="match status" value="1"/>
</dbReference>
<dbReference type="SMART" id="SM00028">
    <property type="entry name" value="TPR"/>
    <property type="match status" value="4"/>
</dbReference>
<dbReference type="PROSITE" id="PS50943">
    <property type="entry name" value="HTH_CROC1"/>
    <property type="match status" value="1"/>
</dbReference>
<dbReference type="Pfam" id="PF13191">
    <property type="entry name" value="AAA_16"/>
    <property type="match status" value="1"/>
</dbReference>
<evidence type="ECO:0000313" key="3">
    <source>
        <dbReference type="EMBL" id="OXM44283.1"/>
    </source>
</evidence>
<comment type="caution">
    <text evidence="3">The sequence shown here is derived from an EMBL/GenBank/DDBJ whole genome shotgun (WGS) entry which is preliminary data.</text>
</comment>
<dbReference type="InterPro" id="IPR001387">
    <property type="entry name" value="Cro/C1-type_HTH"/>
</dbReference>
<dbReference type="EMBL" id="NMQT01000190">
    <property type="protein sequence ID" value="OXM44283.1"/>
    <property type="molecule type" value="Genomic_DNA"/>
</dbReference>
<reference evidence="3 4" key="1">
    <citation type="submission" date="2017-07" db="EMBL/GenBank/DDBJ databases">
        <title>Amycolatopsis thailandensis Genome sequencing and assembly.</title>
        <authorList>
            <person name="Kaur N."/>
            <person name="Mayilraj S."/>
        </authorList>
    </citation>
    <scope>NUCLEOTIDE SEQUENCE [LARGE SCALE GENOMIC DNA]</scope>
    <source>
        <strain evidence="3 4">JCM 16380</strain>
    </source>
</reference>
<accession>A0A229RC86</accession>
<evidence type="ECO:0000313" key="4">
    <source>
        <dbReference type="Proteomes" id="UP000215223"/>
    </source>
</evidence>
<dbReference type="PRINTS" id="PR00364">
    <property type="entry name" value="DISEASERSIST"/>
</dbReference>
<dbReference type="Pfam" id="PF13181">
    <property type="entry name" value="TPR_8"/>
    <property type="match status" value="1"/>
</dbReference>
<dbReference type="SUPFAM" id="SSF48452">
    <property type="entry name" value="TPR-like"/>
    <property type="match status" value="1"/>
</dbReference>
<dbReference type="Gene3D" id="1.25.40.10">
    <property type="entry name" value="Tetratricopeptide repeat domain"/>
    <property type="match status" value="1"/>
</dbReference>
<protein>
    <recommendedName>
        <fullName evidence="2">HTH cro/C1-type domain-containing protein</fullName>
    </recommendedName>
</protein>
<dbReference type="PANTHER" id="PTHR47691">
    <property type="entry name" value="REGULATOR-RELATED"/>
    <property type="match status" value="1"/>
</dbReference>
<sequence>MWTSFISPLTDVDVWHDHERSDGRRGGMPANSDREGSKPPTAAEQYGKAQKFWRRKRGLTLRELDAMKVGYSYSMLGRMETGKQKPTMEGAVLIDQALGADGVLISLATAARAEPYAGLPPATPHFVGRKDALAELTTELIDKARPDRSTVTFVSGPPGVGKSAVLRQWANTHEKKFQLVLYADLHGFGPRAPSQAGDILEALLRGLGVDDTRLPSADEMRLALLQGHLRALDMSDKRVLIVLDNAKNSSQVSQVLPGTRNASVLVASRVWLGGLVMSSKAEGINLGSMGKFDAISLIRSFVGDERVDAEPDAAARLATLCGMLPLALTIGAEQVASNETLTISQHVDNLANQALELQVEDDVDSGVRAAFGYSYSRLNASQAQAFRLCGLHPGQQFSSASAGALIGVPSGEANRLLEQLVQYSLLEQVALHTFRLHDLLRVFAAEEAHRPEWTDERETAADRVVQWYLYAANAASWRITPKRPDHHIHLPPPPDGIEPPQFKSFDDAYKWCQQELPTIAGIAEMASKRGLLFPAWRIPVEFFDFYIHSRPVSAWIEGHELAYAAAETSGEPLRIAQAAEELAEGYLRRGSAPDLERAWRLDERAIEVCQDLEPNRFVAFAYVEMGNIEFERGNYAESARWCEKGVAVAQAAGAFIGETLSRTHLGSAYRELARFDLAIEHGTCAVEMLVRADDLHGVAFAAVPLARTHRLAGNLDAALRYCEQAQEAYKTTSDPQGFAEALGEKALVLFELGEHAAAKEAYRSALFRLRELDLRKVSALQADWATLTSDE</sequence>
<dbReference type="InterPro" id="IPR019734">
    <property type="entry name" value="TPR_rpt"/>
</dbReference>
<keyword evidence="4" id="KW-1185">Reference proteome</keyword>
<dbReference type="InterPro" id="IPR011990">
    <property type="entry name" value="TPR-like_helical_dom_sf"/>
</dbReference>
<organism evidence="3 4">
    <name type="scientific">Amycolatopsis thailandensis</name>
    <dbReference type="NCBI Taxonomy" id="589330"/>
    <lineage>
        <taxon>Bacteria</taxon>
        <taxon>Bacillati</taxon>
        <taxon>Actinomycetota</taxon>
        <taxon>Actinomycetes</taxon>
        <taxon>Pseudonocardiales</taxon>
        <taxon>Pseudonocardiaceae</taxon>
        <taxon>Amycolatopsis</taxon>
    </lineage>
</organism>
<dbReference type="InterPro" id="IPR027417">
    <property type="entry name" value="P-loop_NTPase"/>
</dbReference>
<proteinExistence type="predicted"/>
<dbReference type="Gene3D" id="1.10.260.40">
    <property type="entry name" value="lambda repressor-like DNA-binding domains"/>
    <property type="match status" value="1"/>
</dbReference>
<dbReference type="Proteomes" id="UP000215223">
    <property type="component" value="Unassembled WGS sequence"/>
</dbReference>
<dbReference type="SUPFAM" id="SSF52540">
    <property type="entry name" value="P-loop containing nucleoside triphosphate hydrolases"/>
    <property type="match status" value="1"/>
</dbReference>
<evidence type="ECO:0000259" key="2">
    <source>
        <dbReference type="PROSITE" id="PS50943"/>
    </source>
</evidence>
<dbReference type="AlphaFoldDB" id="A0A229RC86"/>
<dbReference type="GO" id="GO:0003677">
    <property type="term" value="F:DNA binding"/>
    <property type="evidence" value="ECO:0007669"/>
    <property type="project" value="InterPro"/>
</dbReference>
<feature type="region of interest" description="Disordered" evidence="1">
    <location>
        <begin position="17"/>
        <end position="49"/>
    </location>
</feature>
<dbReference type="InterPro" id="IPR041664">
    <property type="entry name" value="AAA_16"/>
</dbReference>
<dbReference type="GO" id="GO:0043531">
    <property type="term" value="F:ADP binding"/>
    <property type="evidence" value="ECO:0007669"/>
    <property type="project" value="InterPro"/>
</dbReference>